<dbReference type="InParanoid" id="E8R2P7"/>
<evidence type="ECO:0000313" key="2">
    <source>
        <dbReference type="EMBL" id="ADV63544.1"/>
    </source>
</evidence>
<name>E8R2P7_ISOPI</name>
<dbReference type="PANTHER" id="PTHR18964:SF169">
    <property type="entry name" value="N-ACETYLMANNOSAMINE KINASE"/>
    <property type="match status" value="1"/>
</dbReference>
<gene>
    <name evidence="2" type="ordered locus">Isop_2979</name>
</gene>
<dbReference type="AlphaFoldDB" id="E8R2P7"/>
<dbReference type="HOGENOM" id="CLU_036604_0_4_0"/>
<dbReference type="STRING" id="575540.Isop_2979"/>
<proteinExistence type="predicted"/>
<evidence type="ECO:0000313" key="3">
    <source>
        <dbReference type="Proteomes" id="UP000008631"/>
    </source>
</evidence>
<dbReference type="InterPro" id="IPR000600">
    <property type="entry name" value="ROK"/>
</dbReference>
<dbReference type="PANTHER" id="PTHR18964">
    <property type="entry name" value="ROK (REPRESSOR, ORF, KINASE) FAMILY"/>
    <property type="match status" value="1"/>
</dbReference>
<organism evidence="2 3">
    <name type="scientific">Isosphaera pallida (strain ATCC 43644 / DSM 9630 / IS1B)</name>
    <dbReference type="NCBI Taxonomy" id="575540"/>
    <lineage>
        <taxon>Bacteria</taxon>
        <taxon>Pseudomonadati</taxon>
        <taxon>Planctomycetota</taxon>
        <taxon>Planctomycetia</taxon>
        <taxon>Isosphaerales</taxon>
        <taxon>Isosphaeraceae</taxon>
        <taxon>Isosphaera</taxon>
    </lineage>
</organism>
<reference key="1">
    <citation type="submission" date="2010-11" db="EMBL/GenBank/DDBJ databases">
        <title>The complete sequence of chromosome of Isophaera pallida ATCC 43644.</title>
        <authorList>
            <consortium name="US DOE Joint Genome Institute (JGI-PGF)"/>
            <person name="Lucas S."/>
            <person name="Copeland A."/>
            <person name="Lapidus A."/>
            <person name="Bruce D."/>
            <person name="Goodwin L."/>
            <person name="Pitluck S."/>
            <person name="Kyrpides N."/>
            <person name="Mavromatis K."/>
            <person name="Pagani I."/>
            <person name="Ivanova N."/>
            <person name="Saunders E."/>
            <person name="Brettin T."/>
            <person name="Detter J.C."/>
            <person name="Han C."/>
            <person name="Tapia R."/>
            <person name="Land M."/>
            <person name="Hauser L."/>
            <person name="Markowitz V."/>
            <person name="Cheng J.-F."/>
            <person name="Hugenholtz P."/>
            <person name="Woyke T."/>
            <person name="Wu D."/>
            <person name="Eisen J.A."/>
        </authorList>
    </citation>
    <scope>NUCLEOTIDE SEQUENCE</scope>
    <source>
        <strain>ATCC 43644</strain>
    </source>
</reference>
<reference evidence="2 3" key="2">
    <citation type="journal article" date="2011" name="Stand. Genomic Sci.">
        <title>Complete genome sequence of Isosphaera pallida type strain (IS1B).</title>
        <authorList>
            <consortium name="US DOE Joint Genome Institute (JGI-PGF)"/>
            <person name="Goker M."/>
            <person name="Cleland D."/>
            <person name="Saunders E."/>
            <person name="Lapidus A."/>
            <person name="Nolan M."/>
            <person name="Lucas S."/>
            <person name="Hammon N."/>
            <person name="Deshpande S."/>
            <person name="Cheng J.F."/>
            <person name="Tapia R."/>
            <person name="Han C."/>
            <person name="Goodwin L."/>
            <person name="Pitluck S."/>
            <person name="Liolios K."/>
            <person name="Pagani I."/>
            <person name="Ivanova N."/>
            <person name="Mavromatis K."/>
            <person name="Pati A."/>
            <person name="Chen A."/>
            <person name="Palaniappan K."/>
            <person name="Land M."/>
            <person name="Hauser L."/>
            <person name="Chang Y.J."/>
            <person name="Jeffries C.D."/>
            <person name="Detter J.C."/>
            <person name="Beck B."/>
            <person name="Woyke T."/>
            <person name="Bristow J."/>
            <person name="Eisen J.A."/>
            <person name="Markowitz V."/>
            <person name="Hugenholtz P."/>
            <person name="Kyrpides N.C."/>
            <person name="Klenk H.P."/>
        </authorList>
    </citation>
    <scope>NUCLEOTIDE SEQUENCE [LARGE SCALE GENOMIC DNA]</scope>
    <source>
        <strain evidence="3">ATCC 43644 / DSM 9630 / IS1B</strain>
    </source>
</reference>
<dbReference type="KEGG" id="ipa:Isop_2979"/>
<accession>E8R2P7</accession>
<dbReference type="FunCoup" id="E8R2P7">
    <property type="interactions" value="128"/>
</dbReference>
<dbReference type="eggNOG" id="COG1940">
    <property type="taxonomic scope" value="Bacteria"/>
</dbReference>
<sequence length="346" mass="36158">MSRGQDLTIGIDVGGTKILAAVVDRHNRILGRAKIATPAAQGETALLAAIVGCLEEALREAHTNIEQVESIGVGCPGPLDTKAGVVLSSANLNVQHFPLGPELARVTGRPVLLENDVRMGGYGELKLGAGRDYDDLLIVFVGTGIGGCLVLDGQVRSGATGNAGEIGHTPIKPGGAKCGCGNRGCLEAYASRSAISRRIVKQIRRGQPSILRAKLAKLDQPARLKSKDIQAAFELNDPVVREAVERSAHRLGLALGGMINVLAPQRVILGGGIVEALGESYIDLVRASARRQAIADPAAVVEIVASQLGDDAGALGAALWSREHQHRHAPPASNFPVTEQPAFIEP</sequence>
<dbReference type="SUPFAM" id="SSF53067">
    <property type="entry name" value="Actin-like ATPase domain"/>
    <property type="match status" value="1"/>
</dbReference>
<evidence type="ECO:0000256" key="1">
    <source>
        <dbReference type="SAM" id="MobiDB-lite"/>
    </source>
</evidence>
<dbReference type="EMBL" id="CP002353">
    <property type="protein sequence ID" value="ADV63544.1"/>
    <property type="molecule type" value="Genomic_DNA"/>
</dbReference>
<dbReference type="InterPro" id="IPR043129">
    <property type="entry name" value="ATPase_NBD"/>
</dbReference>
<feature type="region of interest" description="Disordered" evidence="1">
    <location>
        <begin position="323"/>
        <end position="346"/>
    </location>
</feature>
<dbReference type="Proteomes" id="UP000008631">
    <property type="component" value="Chromosome"/>
</dbReference>
<protein>
    <submittedName>
        <fullName evidence="2">ROK family protein</fullName>
    </submittedName>
</protein>
<keyword evidence="3" id="KW-1185">Reference proteome</keyword>
<dbReference type="Pfam" id="PF00480">
    <property type="entry name" value="ROK"/>
    <property type="match status" value="1"/>
</dbReference>
<dbReference type="Gene3D" id="3.30.420.40">
    <property type="match status" value="2"/>
</dbReference>